<dbReference type="Gene3D" id="3.40.1440.10">
    <property type="entry name" value="GIY-YIG endonuclease"/>
    <property type="match status" value="1"/>
</dbReference>
<protein>
    <submittedName>
        <fullName evidence="2">GIY-YIG nuclease family protein</fullName>
    </submittedName>
</protein>
<gene>
    <name evidence="2" type="ORF">ORG12_07780</name>
</gene>
<dbReference type="Proteomes" id="UP001207276">
    <property type="component" value="Unassembled WGS sequence"/>
</dbReference>
<dbReference type="EMBL" id="JAPJDE010000002">
    <property type="protein sequence ID" value="MCX2848567.1"/>
    <property type="molecule type" value="Genomic_DNA"/>
</dbReference>
<feature type="region of interest" description="Disordered" evidence="1">
    <location>
        <begin position="228"/>
        <end position="249"/>
    </location>
</feature>
<evidence type="ECO:0000313" key="3">
    <source>
        <dbReference type="Proteomes" id="UP001207276"/>
    </source>
</evidence>
<dbReference type="InterPro" id="IPR035901">
    <property type="entry name" value="GIY-YIG_endonuc_sf"/>
</dbReference>
<dbReference type="RefSeq" id="WP_214518850.1">
    <property type="nucleotide sequence ID" value="NZ_CP104934.1"/>
</dbReference>
<evidence type="ECO:0000313" key="2">
    <source>
        <dbReference type="EMBL" id="MCX2848567.1"/>
    </source>
</evidence>
<dbReference type="SUPFAM" id="SSF82771">
    <property type="entry name" value="GIY-YIG endonuclease"/>
    <property type="match status" value="1"/>
</dbReference>
<accession>A0ABT3S154</accession>
<dbReference type="CDD" id="cd00719">
    <property type="entry name" value="GIY-YIG_SF"/>
    <property type="match status" value="1"/>
</dbReference>
<comment type="caution">
    <text evidence="2">The sequence shown here is derived from an EMBL/GenBank/DDBJ whole genome shotgun (WGS) entry which is preliminary data.</text>
</comment>
<name>A0ABT3S154_9MICO</name>
<organism evidence="2 3">
    <name type="scientific">Curtobacterium poinsettiae</name>
    <dbReference type="NCBI Taxonomy" id="159612"/>
    <lineage>
        <taxon>Bacteria</taxon>
        <taxon>Bacillati</taxon>
        <taxon>Actinomycetota</taxon>
        <taxon>Actinomycetes</taxon>
        <taxon>Micrococcales</taxon>
        <taxon>Microbacteriaceae</taxon>
        <taxon>Curtobacterium</taxon>
    </lineage>
</organism>
<reference evidence="2 3" key="1">
    <citation type="submission" date="2022-11" db="EMBL/GenBank/DDBJ databases">
        <title>Taxonomy of Curtobacterium flaccumfaciens.</title>
        <authorList>
            <person name="Osdaghi E."/>
            <person name="Taghavi S.M."/>
            <person name="Hamidizade M."/>
            <person name="Abachi H."/>
            <person name="Fazliarab A."/>
            <person name="Baeyen S."/>
            <person name="Portier P."/>
            <person name="Van Vaerenbergh J."/>
            <person name="Jacques M.-A."/>
        </authorList>
    </citation>
    <scope>NUCLEOTIDE SEQUENCE [LARGE SCALE GENOMIC DNA]</scope>
    <source>
        <strain evidence="2 3">LMG 3715</strain>
    </source>
</reference>
<proteinExistence type="predicted"/>
<sequence>MALNAVLTKGRSLRPVADLTEWERVEGVYVMVFDEFKQLYVGQSTNVRNRVRHHWTGRKSFDRLVWGTLYESILPVDELRALDTTRLYAARSLDSDALEARLERAADPHFALNRTAGGAFNPLGILLTGARARDHALTSIPSAPGEYWVARDVIRDHLVAARQDTTSPVPRLAGLDMSIRVEVDQDGRPHFWSNRDLVGAALRSGLVTAAEFEEFLTRLGETVVWPAEKPPRRLPLPEEQDGTAKRSDS</sequence>
<keyword evidence="3" id="KW-1185">Reference proteome</keyword>
<evidence type="ECO:0000256" key="1">
    <source>
        <dbReference type="SAM" id="MobiDB-lite"/>
    </source>
</evidence>